<dbReference type="InterPro" id="IPR050807">
    <property type="entry name" value="TransReg_Diox_bact_type"/>
</dbReference>
<dbReference type="InterPro" id="IPR001387">
    <property type="entry name" value="Cro/C1-type_HTH"/>
</dbReference>
<dbReference type="CDD" id="cd00093">
    <property type="entry name" value="HTH_XRE"/>
    <property type="match status" value="1"/>
</dbReference>
<evidence type="ECO:0000313" key="5">
    <source>
        <dbReference type="Proteomes" id="UP001168540"/>
    </source>
</evidence>
<feature type="region of interest" description="Disordered" evidence="2">
    <location>
        <begin position="1"/>
        <end position="21"/>
    </location>
</feature>
<dbReference type="Pfam" id="PF01381">
    <property type="entry name" value="HTH_3"/>
    <property type="match status" value="1"/>
</dbReference>
<dbReference type="CDD" id="cd02209">
    <property type="entry name" value="cupin_XRE_C"/>
    <property type="match status" value="1"/>
</dbReference>
<feature type="domain" description="HTH cro/C1-type" evidence="3">
    <location>
        <begin position="34"/>
        <end position="88"/>
    </location>
</feature>
<dbReference type="Gene3D" id="1.10.260.40">
    <property type="entry name" value="lambda repressor-like DNA-binding domains"/>
    <property type="match status" value="1"/>
</dbReference>
<dbReference type="RefSeq" id="WP_289830880.1">
    <property type="nucleotide sequence ID" value="NZ_JAUEDK010000028.1"/>
</dbReference>
<evidence type="ECO:0000256" key="2">
    <source>
        <dbReference type="SAM" id="MobiDB-lite"/>
    </source>
</evidence>
<name>A0ABT7XR40_9NEIS</name>
<evidence type="ECO:0000313" key="4">
    <source>
        <dbReference type="EMBL" id="MDN0076210.1"/>
    </source>
</evidence>
<accession>A0ABT7XR40</accession>
<dbReference type="SUPFAM" id="SSF47413">
    <property type="entry name" value="lambda repressor-like DNA-binding domains"/>
    <property type="match status" value="1"/>
</dbReference>
<feature type="compositionally biased region" description="Basic and acidic residues" evidence="2">
    <location>
        <begin position="7"/>
        <end position="16"/>
    </location>
</feature>
<dbReference type="PROSITE" id="PS50943">
    <property type="entry name" value="HTH_CROC1"/>
    <property type="match status" value="1"/>
</dbReference>
<organism evidence="4 5">
    <name type="scientific">Crenobacter oryzisoli</name>
    <dbReference type="NCBI Taxonomy" id="3056844"/>
    <lineage>
        <taxon>Bacteria</taxon>
        <taxon>Pseudomonadati</taxon>
        <taxon>Pseudomonadota</taxon>
        <taxon>Betaproteobacteria</taxon>
        <taxon>Neisseriales</taxon>
        <taxon>Neisseriaceae</taxon>
        <taxon>Crenobacter</taxon>
    </lineage>
</organism>
<dbReference type="SUPFAM" id="SSF51182">
    <property type="entry name" value="RmlC-like cupins"/>
    <property type="match status" value="1"/>
</dbReference>
<reference evidence="4" key="1">
    <citation type="submission" date="2023-06" db="EMBL/GenBank/DDBJ databases">
        <authorList>
            <person name="Zhang S."/>
        </authorList>
    </citation>
    <scope>NUCLEOTIDE SEQUENCE</scope>
    <source>
        <strain evidence="4">SG2303</strain>
    </source>
</reference>
<dbReference type="Gene3D" id="2.60.120.10">
    <property type="entry name" value="Jelly Rolls"/>
    <property type="match status" value="1"/>
</dbReference>
<sequence>MRHKPLPHAEPEHSDAELPPAFEDDPAVQLGERIRLLRKRQGLTLANLADKSGLSIGHISLIERNLARPSINALVSLAKSLNVTVQWFFSGPDSHAAEELGYVVRQKNRLRIDYDGGFIDELLTPKSNRQLEMLHCRIPPGASSEERYSHQGEEAGLVLAGSLELWVGDKQFHLEQGDSFAYSSEEPHRYRNPGSVETVVVWVITPPTY</sequence>
<proteinExistence type="predicted"/>
<keyword evidence="1" id="KW-0238">DNA-binding</keyword>
<dbReference type="PANTHER" id="PTHR46797">
    <property type="entry name" value="HTH-TYPE TRANSCRIPTIONAL REGULATOR"/>
    <property type="match status" value="1"/>
</dbReference>
<dbReference type="SMART" id="SM00530">
    <property type="entry name" value="HTH_XRE"/>
    <property type="match status" value="1"/>
</dbReference>
<dbReference type="InterPro" id="IPR011051">
    <property type="entry name" value="RmlC_Cupin_sf"/>
</dbReference>
<dbReference type="InterPro" id="IPR010982">
    <property type="entry name" value="Lambda_DNA-bd_dom_sf"/>
</dbReference>
<protein>
    <submittedName>
        <fullName evidence="4">Cupin domain-containing protein</fullName>
    </submittedName>
</protein>
<keyword evidence="5" id="KW-1185">Reference proteome</keyword>
<dbReference type="Proteomes" id="UP001168540">
    <property type="component" value="Unassembled WGS sequence"/>
</dbReference>
<dbReference type="InterPro" id="IPR013096">
    <property type="entry name" value="Cupin_2"/>
</dbReference>
<gene>
    <name evidence="4" type="ORF">QU481_15090</name>
</gene>
<dbReference type="InterPro" id="IPR014710">
    <property type="entry name" value="RmlC-like_jellyroll"/>
</dbReference>
<dbReference type="PANTHER" id="PTHR46797:SF2">
    <property type="entry name" value="TRANSCRIPTIONAL REGULATOR"/>
    <property type="match status" value="1"/>
</dbReference>
<dbReference type="EMBL" id="JAUEDK010000028">
    <property type="protein sequence ID" value="MDN0076210.1"/>
    <property type="molecule type" value="Genomic_DNA"/>
</dbReference>
<comment type="caution">
    <text evidence="4">The sequence shown here is derived from an EMBL/GenBank/DDBJ whole genome shotgun (WGS) entry which is preliminary data.</text>
</comment>
<dbReference type="Pfam" id="PF07883">
    <property type="entry name" value="Cupin_2"/>
    <property type="match status" value="1"/>
</dbReference>
<evidence type="ECO:0000256" key="1">
    <source>
        <dbReference type="ARBA" id="ARBA00023125"/>
    </source>
</evidence>
<evidence type="ECO:0000259" key="3">
    <source>
        <dbReference type="PROSITE" id="PS50943"/>
    </source>
</evidence>